<evidence type="ECO:0000256" key="3">
    <source>
        <dbReference type="ARBA" id="ARBA00023125"/>
    </source>
</evidence>
<dbReference type="InterPro" id="IPR000551">
    <property type="entry name" value="MerR-type_HTH_dom"/>
</dbReference>
<dbReference type="PANTHER" id="PTHR30204:SF69">
    <property type="entry name" value="MERR-FAMILY TRANSCRIPTIONAL REGULATOR"/>
    <property type="match status" value="1"/>
</dbReference>
<evidence type="ECO:0000256" key="2">
    <source>
        <dbReference type="ARBA" id="ARBA00023015"/>
    </source>
</evidence>
<dbReference type="InterPro" id="IPR009061">
    <property type="entry name" value="DNA-bd_dom_put_sf"/>
</dbReference>
<proteinExistence type="predicted"/>
<gene>
    <name evidence="6" type="primary">hmrR_3</name>
    <name evidence="6" type="ORF">BEI61_04758</name>
</gene>
<keyword evidence="2" id="KW-0805">Transcription regulation</keyword>
<dbReference type="GO" id="GO:0003677">
    <property type="term" value="F:DNA binding"/>
    <property type="evidence" value="ECO:0007669"/>
    <property type="project" value="UniProtKB-KW"/>
</dbReference>
<dbReference type="SMART" id="SM00422">
    <property type="entry name" value="HTH_MERR"/>
    <property type="match status" value="1"/>
</dbReference>
<dbReference type="Proteomes" id="UP000094067">
    <property type="component" value="Unassembled WGS sequence"/>
</dbReference>
<dbReference type="RefSeq" id="WP_069154243.1">
    <property type="nucleotide sequence ID" value="NZ_MCGH01000003.1"/>
</dbReference>
<evidence type="ECO:0000313" key="6">
    <source>
        <dbReference type="EMBL" id="ODM03955.1"/>
    </source>
</evidence>
<comment type="caution">
    <text evidence="6">The sequence shown here is derived from an EMBL/GenBank/DDBJ whole genome shotgun (WGS) entry which is preliminary data.</text>
</comment>
<protein>
    <submittedName>
        <fullName evidence="6">HTH-type transcriptional regulator HmrR</fullName>
    </submittedName>
</protein>
<sequence length="299" mass="35498">MKINEAAEQAGLSKRAVKYYEEQGLLHIKKDPNGYRNYTPEDVQTLKEISAYRKLGIGISDIRDLLAGTNKALLDRIYEEKKNLFRENQKELEALQRFISDKNVDALCQAVDYRCIGDAMQEMLPGFFGYFFMNHFLPYLQITITTPKQQEAYQNILDFWDNVKIRIPLFMRLGSYLMYRLPKPDVKQAAAQMEEQLRLYTSPSEEEYRKLRDKTRQNVKMKNSLFYKYHPVFISQRHFMKRLQDCGYNDIFIPNMIRLSPAYQKYHDALMQINERICNDLGLYYDSDYNLVMKKEKAD</sequence>
<dbReference type="PROSITE" id="PS50937">
    <property type="entry name" value="HTH_MERR_2"/>
    <property type="match status" value="1"/>
</dbReference>
<dbReference type="PRINTS" id="PR00040">
    <property type="entry name" value="HTHMERR"/>
</dbReference>
<name>A0A1E3A5A5_9FIRM</name>
<dbReference type="AlphaFoldDB" id="A0A1E3A5A5"/>
<dbReference type="CDD" id="cd00592">
    <property type="entry name" value="HTH_MerR-like"/>
    <property type="match status" value="1"/>
</dbReference>
<dbReference type="InterPro" id="IPR047057">
    <property type="entry name" value="MerR_fam"/>
</dbReference>
<feature type="domain" description="HTH merR-type" evidence="5">
    <location>
        <begin position="1"/>
        <end position="68"/>
    </location>
</feature>
<organism evidence="6 7">
    <name type="scientific">Eisenbergiella tayi</name>
    <dbReference type="NCBI Taxonomy" id="1432052"/>
    <lineage>
        <taxon>Bacteria</taxon>
        <taxon>Bacillati</taxon>
        <taxon>Bacillota</taxon>
        <taxon>Clostridia</taxon>
        <taxon>Lachnospirales</taxon>
        <taxon>Lachnospiraceae</taxon>
        <taxon>Eisenbergiella</taxon>
    </lineage>
</organism>
<dbReference type="Pfam" id="PF13411">
    <property type="entry name" value="MerR_1"/>
    <property type="match status" value="1"/>
</dbReference>
<reference evidence="6 7" key="1">
    <citation type="submission" date="2016-07" db="EMBL/GenBank/DDBJ databases">
        <title>Characterization of isolates of Eisenbergiella tayi derived from blood cultures, using whole genome sequencing.</title>
        <authorList>
            <person name="Burdz T."/>
            <person name="Wiebe D."/>
            <person name="Huynh C."/>
            <person name="Bernard K."/>
        </authorList>
    </citation>
    <scope>NUCLEOTIDE SEQUENCE [LARGE SCALE GENOMIC DNA]</scope>
    <source>
        <strain evidence="6 7">NML 110608</strain>
    </source>
</reference>
<dbReference type="PANTHER" id="PTHR30204">
    <property type="entry name" value="REDOX-CYCLING DRUG-SENSING TRANSCRIPTIONAL ACTIVATOR SOXR"/>
    <property type="match status" value="1"/>
</dbReference>
<dbReference type="SUPFAM" id="SSF46955">
    <property type="entry name" value="Putative DNA-binding domain"/>
    <property type="match status" value="1"/>
</dbReference>
<keyword evidence="3" id="KW-0238">DNA-binding</keyword>
<evidence type="ECO:0000259" key="5">
    <source>
        <dbReference type="PROSITE" id="PS50937"/>
    </source>
</evidence>
<evidence type="ECO:0000313" key="7">
    <source>
        <dbReference type="Proteomes" id="UP000094067"/>
    </source>
</evidence>
<accession>A0A1E3A5A5</accession>
<evidence type="ECO:0000256" key="1">
    <source>
        <dbReference type="ARBA" id="ARBA00022491"/>
    </source>
</evidence>
<evidence type="ECO:0000256" key="4">
    <source>
        <dbReference type="ARBA" id="ARBA00023163"/>
    </source>
</evidence>
<keyword evidence="4" id="KW-0804">Transcription</keyword>
<dbReference type="GO" id="GO:0003700">
    <property type="term" value="F:DNA-binding transcription factor activity"/>
    <property type="evidence" value="ECO:0007669"/>
    <property type="project" value="InterPro"/>
</dbReference>
<dbReference type="Gene3D" id="1.10.1660.10">
    <property type="match status" value="1"/>
</dbReference>
<keyword evidence="1" id="KW-0678">Repressor</keyword>
<dbReference type="PATRIC" id="fig|1432052.4.peg.5281"/>
<dbReference type="EMBL" id="MCGH01000003">
    <property type="protein sequence ID" value="ODM03955.1"/>
    <property type="molecule type" value="Genomic_DNA"/>
</dbReference>